<dbReference type="HOGENOM" id="CLU_3348395_0_0_6"/>
<accession>A0A0F6AZR7</accession>
<proteinExistence type="predicted"/>
<reference evidence="1 2" key="1">
    <citation type="journal article" date="2010" name="J. Bacteriol.">
        <title>Short-term signatures of evolutionary change in the Salmonella enterica serovar typhimurium 14028 genome.</title>
        <authorList>
            <person name="Jarvik T."/>
            <person name="Smillie C."/>
            <person name="Groisman E.A."/>
            <person name="Ochman H."/>
        </authorList>
    </citation>
    <scope>NUCLEOTIDE SEQUENCE [LARGE SCALE GENOMIC DNA]</scope>
    <source>
        <strain evidence="2">14028s / SGSC 2262</strain>
    </source>
</reference>
<name>A0A0F6AZR7_SALT1</name>
<gene>
    <name evidence="1" type="ordered locus">STM14_1249</name>
</gene>
<sequence>MFLLNFGHKTDVIAHIGKHDYSGINNSAKEKRLCMIH</sequence>
<dbReference type="EMBL" id="CP001363">
    <property type="protein sequence ID" value="ACY87741.1"/>
    <property type="molecule type" value="Genomic_DNA"/>
</dbReference>
<dbReference type="KEGG" id="seo:STM14_1249"/>
<evidence type="ECO:0000313" key="1">
    <source>
        <dbReference type="EMBL" id="ACY87741.1"/>
    </source>
</evidence>
<dbReference type="Proteomes" id="UP000002695">
    <property type="component" value="Chromosome"/>
</dbReference>
<organism evidence="1 2">
    <name type="scientific">Salmonella typhimurium (strain 14028s / SGSC 2262)</name>
    <dbReference type="NCBI Taxonomy" id="588858"/>
    <lineage>
        <taxon>Bacteria</taxon>
        <taxon>Pseudomonadati</taxon>
        <taxon>Pseudomonadota</taxon>
        <taxon>Gammaproteobacteria</taxon>
        <taxon>Enterobacterales</taxon>
        <taxon>Enterobacteriaceae</taxon>
        <taxon>Salmonella</taxon>
    </lineage>
</organism>
<protein>
    <submittedName>
        <fullName evidence="1">Uncharacterized protein</fullName>
    </submittedName>
</protein>
<evidence type="ECO:0000313" key="2">
    <source>
        <dbReference type="Proteomes" id="UP000002695"/>
    </source>
</evidence>
<dbReference type="AlphaFoldDB" id="A0A0F6AZR7"/>
<keyword evidence="2" id="KW-1185">Reference proteome</keyword>